<evidence type="ECO:0000313" key="1">
    <source>
        <dbReference type="EMBL" id="PBK83205.1"/>
    </source>
</evidence>
<dbReference type="Proteomes" id="UP000217790">
    <property type="component" value="Unassembled WGS sequence"/>
</dbReference>
<reference evidence="2" key="1">
    <citation type="journal article" date="2017" name="Nat. Ecol. Evol.">
        <title>Genome expansion and lineage-specific genetic innovations in the forest pathogenic fungi Armillaria.</title>
        <authorList>
            <person name="Sipos G."/>
            <person name="Prasanna A.N."/>
            <person name="Walter M.C."/>
            <person name="O'Connor E."/>
            <person name="Balint B."/>
            <person name="Krizsan K."/>
            <person name="Kiss B."/>
            <person name="Hess J."/>
            <person name="Varga T."/>
            <person name="Slot J."/>
            <person name="Riley R."/>
            <person name="Boka B."/>
            <person name="Rigling D."/>
            <person name="Barry K."/>
            <person name="Lee J."/>
            <person name="Mihaltcheva S."/>
            <person name="LaButti K."/>
            <person name="Lipzen A."/>
            <person name="Waldron R."/>
            <person name="Moloney N.M."/>
            <person name="Sperisen C."/>
            <person name="Kredics L."/>
            <person name="Vagvoelgyi C."/>
            <person name="Patrignani A."/>
            <person name="Fitzpatrick D."/>
            <person name="Nagy I."/>
            <person name="Doyle S."/>
            <person name="Anderson J.B."/>
            <person name="Grigoriev I.V."/>
            <person name="Gueldener U."/>
            <person name="Muensterkoetter M."/>
            <person name="Nagy L.G."/>
        </authorList>
    </citation>
    <scope>NUCLEOTIDE SEQUENCE [LARGE SCALE GENOMIC DNA]</scope>
    <source>
        <strain evidence="2">Ar21-2</strain>
    </source>
</reference>
<name>A0A2H3CJJ4_ARMGA</name>
<accession>A0A2H3CJJ4</accession>
<gene>
    <name evidence="1" type="ORF">ARMGADRAFT_1089548</name>
</gene>
<keyword evidence="2" id="KW-1185">Reference proteome</keyword>
<dbReference type="OrthoDB" id="10495231at2759"/>
<evidence type="ECO:0000313" key="2">
    <source>
        <dbReference type="Proteomes" id="UP000217790"/>
    </source>
</evidence>
<dbReference type="InParanoid" id="A0A2H3CJJ4"/>
<sequence length="114" mass="12557">MPLHLIGPANLRQTRSNRVFSPYKGEPLVVPDPQFEFSALVKQHVQEEDCLAELDAYDPFDSQSPLSTPPSIPPASLICDPAIEILIPTLDLDPPAVSAASHNKWQSKANCKRK</sequence>
<proteinExistence type="predicted"/>
<dbReference type="OMA" id="FSPYKGE"/>
<dbReference type="EMBL" id="KZ293708">
    <property type="protein sequence ID" value="PBK83205.1"/>
    <property type="molecule type" value="Genomic_DNA"/>
</dbReference>
<organism evidence="1 2">
    <name type="scientific">Armillaria gallica</name>
    <name type="common">Bulbous honey fungus</name>
    <name type="synonym">Armillaria bulbosa</name>
    <dbReference type="NCBI Taxonomy" id="47427"/>
    <lineage>
        <taxon>Eukaryota</taxon>
        <taxon>Fungi</taxon>
        <taxon>Dikarya</taxon>
        <taxon>Basidiomycota</taxon>
        <taxon>Agaricomycotina</taxon>
        <taxon>Agaricomycetes</taxon>
        <taxon>Agaricomycetidae</taxon>
        <taxon>Agaricales</taxon>
        <taxon>Marasmiineae</taxon>
        <taxon>Physalacriaceae</taxon>
        <taxon>Armillaria</taxon>
    </lineage>
</organism>
<dbReference type="AlphaFoldDB" id="A0A2H3CJJ4"/>
<protein>
    <submittedName>
        <fullName evidence="1">Uncharacterized protein</fullName>
    </submittedName>
</protein>